<protein>
    <submittedName>
        <fullName evidence="7">DEAD/DEAH box helicase</fullName>
    </submittedName>
</protein>
<dbReference type="Proteomes" id="UP000641454">
    <property type="component" value="Unassembled WGS sequence"/>
</dbReference>
<dbReference type="GO" id="GO:0003677">
    <property type="term" value="F:DNA binding"/>
    <property type="evidence" value="ECO:0007669"/>
    <property type="project" value="InterPro"/>
</dbReference>
<dbReference type="InterPro" id="IPR014001">
    <property type="entry name" value="Helicase_ATP-bd"/>
</dbReference>
<evidence type="ECO:0000256" key="2">
    <source>
        <dbReference type="ARBA" id="ARBA00022801"/>
    </source>
</evidence>
<accession>A0A923N1S8</accession>
<keyword evidence="4" id="KW-0067">ATP-binding</keyword>
<dbReference type="Gene3D" id="3.40.50.300">
    <property type="entry name" value="P-loop containing nucleotide triphosphate hydrolases"/>
    <property type="match status" value="1"/>
</dbReference>
<dbReference type="InterPro" id="IPR038718">
    <property type="entry name" value="SNF2-like_sf"/>
</dbReference>
<dbReference type="InterPro" id="IPR049730">
    <property type="entry name" value="SNF2/RAD54-like_C"/>
</dbReference>
<dbReference type="SMART" id="SM00490">
    <property type="entry name" value="HELICc"/>
    <property type="match status" value="1"/>
</dbReference>
<dbReference type="InterPro" id="IPR027417">
    <property type="entry name" value="P-loop_NTPase"/>
</dbReference>
<proteinExistence type="predicted"/>
<dbReference type="GO" id="GO:0016787">
    <property type="term" value="F:hydrolase activity"/>
    <property type="evidence" value="ECO:0007669"/>
    <property type="project" value="UniProtKB-KW"/>
</dbReference>
<evidence type="ECO:0000259" key="5">
    <source>
        <dbReference type="PROSITE" id="PS51192"/>
    </source>
</evidence>
<feature type="domain" description="Helicase C-terminal" evidence="6">
    <location>
        <begin position="659"/>
        <end position="873"/>
    </location>
</feature>
<reference evidence="7 8" key="1">
    <citation type="submission" date="2020-08" db="EMBL/GenBank/DDBJ databases">
        <title>Description of novel Flavobacterium F-392 isolate.</title>
        <authorList>
            <person name="Saticioglu I.B."/>
            <person name="Duman M."/>
            <person name="Altun S."/>
        </authorList>
    </citation>
    <scope>NUCLEOTIDE SEQUENCE [LARGE SCALE GENOMIC DNA]</scope>
    <source>
        <strain evidence="7 8">F-392</strain>
    </source>
</reference>
<dbReference type="PROSITE" id="PS51192">
    <property type="entry name" value="HELICASE_ATP_BIND_1"/>
    <property type="match status" value="1"/>
</dbReference>
<dbReference type="PANTHER" id="PTHR45766:SF6">
    <property type="entry name" value="SWI_SNF-RELATED MATRIX-ASSOCIATED ACTIN-DEPENDENT REGULATOR OF CHROMATIN SUBFAMILY A-LIKE PROTEIN 1"/>
    <property type="match status" value="1"/>
</dbReference>
<dbReference type="SUPFAM" id="SSF52540">
    <property type="entry name" value="P-loop containing nucleoside triphosphate hydrolases"/>
    <property type="match status" value="2"/>
</dbReference>
<dbReference type="AlphaFoldDB" id="A0A923N1S8"/>
<keyword evidence="1" id="KW-0547">Nucleotide-binding</keyword>
<dbReference type="InterPro" id="IPR001650">
    <property type="entry name" value="Helicase_C-like"/>
</dbReference>
<dbReference type="Pfam" id="PF00271">
    <property type="entry name" value="Helicase_C"/>
    <property type="match status" value="1"/>
</dbReference>
<evidence type="ECO:0000256" key="4">
    <source>
        <dbReference type="ARBA" id="ARBA00022840"/>
    </source>
</evidence>
<evidence type="ECO:0000256" key="3">
    <source>
        <dbReference type="ARBA" id="ARBA00022806"/>
    </source>
</evidence>
<dbReference type="GO" id="GO:0005524">
    <property type="term" value="F:ATP binding"/>
    <property type="evidence" value="ECO:0007669"/>
    <property type="project" value="InterPro"/>
</dbReference>
<dbReference type="Pfam" id="PF00176">
    <property type="entry name" value="SNF2-rel_dom"/>
    <property type="match status" value="1"/>
</dbReference>
<dbReference type="EMBL" id="JACRUL010000011">
    <property type="protein sequence ID" value="MBC5844118.1"/>
    <property type="molecule type" value="Genomic_DNA"/>
</dbReference>
<dbReference type="PROSITE" id="PS51194">
    <property type="entry name" value="HELICASE_CTER"/>
    <property type="match status" value="1"/>
</dbReference>
<dbReference type="GO" id="GO:0006281">
    <property type="term" value="P:DNA repair"/>
    <property type="evidence" value="ECO:0007669"/>
    <property type="project" value="TreeGrafter"/>
</dbReference>
<organism evidence="7 8">
    <name type="scientific">Flavobacterium muglaense</name>
    <dbReference type="NCBI Taxonomy" id="2764716"/>
    <lineage>
        <taxon>Bacteria</taxon>
        <taxon>Pseudomonadati</taxon>
        <taxon>Bacteroidota</taxon>
        <taxon>Flavobacteriia</taxon>
        <taxon>Flavobacteriales</taxon>
        <taxon>Flavobacteriaceae</taxon>
        <taxon>Flavobacterium</taxon>
    </lineage>
</organism>
<evidence type="ECO:0000259" key="6">
    <source>
        <dbReference type="PROSITE" id="PS51194"/>
    </source>
</evidence>
<dbReference type="RefSeq" id="WP_187017788.1">
    <property type="nucleotide sequence ID" value="NZ_JACRUK010000011.1"/>
</dbReference>
<evidence type="ECO:0000313" key="7">
    <source>
        <dbReference type="EMBL" id="MBC5844118.1"/>
    </source>
</evidence>
<dbReference type="SMART" id="SM00487">
    <property type="entry name" value="DEXDc"/>
    <property type="match status" value="1"/>
</dbReference>
<feature type="domain" description="Helicase ATP-binding" evidence="5">
    <location>
        <begin position="236"/>
        <end position="398"/>
    </location>
</feature>
<dbReference type="InterPro" id="IPR057342">
    <property type="entry name" value="DEXDc_RapA"/>
</dbReference>
<evidence type="ECO:0000256" key="1">
    <source>
        <dbReference type="ARBA" id="ARBA00022741"/>
    </source>
</evidence>
<comment type="caution">
    <text evidence="7">The sequence shown here is derived from an EMBL/GenBank/DDBJ whole genome shotgun (WGS) entry which is preliminary data.</text>
</comment>
<dbReference type="GO" id="GO:0031297">
    <property type="term" value="P:replication fork processing"/>
    <property type="evidence" value="ECO:0007669"/>
    <property type="project" value="TreeGrafter"/>
</dbReference>
<dbReference type="PANTHER" id="PTHR45766">
    <property type="entry name" value="DNA ANNEALING HELICASE AND ENDONUCLEASE ZRANB3 FAMILY MEMBER"/>
    <property type="match status" value="1"/>
</dbReference>
<name>A0A923N1S8_9FLAO</name>
<sequence length="1056" mass="120918">MNIIDNKSRLLLEELQNLITPNSNIYISCNHFTAFALFELVDIFSKSKQINLLLSNNFDAEDDFRFIQNEKENKINLLLDRKYRINQVLGLIDDKIQIRKGGIGNQNILIVENDGISNCFFLTPLDLDSVCLGTINDENLIFINNIEDTQNQYLSYFNGAWNSSKIVLNDAVKALLEKGTNTISAEAIYKYSIREIFHYSTVNERADEKLEKTGFKNSKIWSLLYNFQKDAVIGAIDKIETYGGCIIADSVGLGKTFEALAVIKYYLLRNDQRVLLLAPKKLRENWTVYTLNDKRNILAEDRLNFDVLNHTDLTRERGKSGDIDLETIHWGNYDLVVIDESHNFRNNPNKRDGMTRYKRLMNQVIKANIRTKVLMLSATPVNNKMNDLKNQVAFITEGNDRYFSQYGIDSISQVMKDAQRKFTLWYKNGDPNNLDVNGLMESLDGSYFRILDMLTIARSRKHIEKYYDMSDIGNFPNRLVPITLTPEIDTKNQFSDIGQIYDEISTLTLASYTPLAYVRADKREEYEAKYDMETGTGSVFRQVDREQSLIYLMRVNLLKRLESSIHSFGLTVEKLINFIDSNLKQIENHQSGTLNLDLDINNIDIDDTELEDLLVGGKTKVLIQDLDNIAWKQDLKQDKAVLVKLMGNIKLIDVERDAKLLELKTIIEEKLHKPINDNNKKVIVFTAFADTANYLYNELHDWLKKAHGLNSALITGSGTNKTNMPKCKTDLNTILTNFSPFSKKRAEIYPDEKNEIDILFCTDCISEGQNLQDCDYLVNYDIHWNPVRIIQRFGRIDRIGSKNDNIQLVNFFPSMELDSFIDLVARVQGRMVMLDVSATGEDNIISQNSREMQDLDYRKQQLKQLQNQVIDLEDVHGNISITDLTFNDFKIDLEKSTDSELEELKHIPKASYAIVKSNLEHVKQGVIFCLKGNSEDFASKLKNNILYPFFLVYISMDGAEIIKASQTKTALDYFRKLAMGNDKIIPDLIAEFDKETKANKKMDAYANLLKTAIQEVIGVQEEVGLDSLATAGGTTLLSSVISQEENLELISYLIIK</sequence>
<dbReference type="CDD" id="cd18793">
    <property type="entry name" value="SF2_C_SNF"/>
    <property type="match status" value="1"/>
</dbReference>
<gene>
    <name evidence="7" type="ORF">H8R25_06670</name>
</gene>
<dbReference type="CDD" id="cd18011">
    <property type="entry name" value="DEXDc_RapA"/>
    <property type="match status" value="1"/>
</dbReference>
<keyword evidence="3 7" id="KW-0347">Helicase</keyword>
<evidence type="ECO:0000313" key="8">
    <source>
        <dbReference type="Proteomes" id="UP000641454"/>
    </source>
</evidence>
<keyword evidence="2" id="KW-0378">Hydrolase</keyword>
<keyword evidence="8" id="KW-1185">Reference proteome</keyword>
<dbReference type="Gene3D" id="3.40.50.10810">
    <property type="entry name" value="Tandem AAA-ATPase domain"/>
    <property type="match status" value="1"/>
</dbReference>
<dbReference type="GO" id="GO:0004386">
    <property type="term" value="F:helicase activity"/>
    <property type="evidence" value="ECO:0007669"/>
    <property type="project" value="UniProtKB-KW"/>
</dbReference>
<dbReference type="InterPro" id="IPR000330">
    <property type="entry name" value="SNF2_N"/>
</dbReference>